<dbReference type="Gene3D" id="3.40.1230.10">
    <property type="entry name" value="MTH938-like"/>
    <property type="match status" value="1"/>
</dbReference>
<dbReference type="PANTHER" id="PTHR15811:SF5">
    <property type="entry name" value="MTH938 DOMAIN-CONTAINING PROTEIN"/>
    <property type="match status" value="1"/>
</dbReference>
<sequence>MIDKYIFGYIKINGEEFLKDVIIIGEEVYHPWWRKEGHSVSIEDLEYPINKGIKEIVIGTGYYGFVKIDKELIEELRKKDIKIESFKTQEAVKLYNNLDDEERKKKAFCLHLTC</sequence>
<accession>A0A7C4U6B4</accession>
<comment type="caution">
    <text evidence="1">The sequence shown here is derived from an EMBL/GenBank/DDBJ whole genome shotgun (WGS) entry which is preliminary data.</text>
</comment>
<dbReference type="GO" id="GO:0005737">
    <property type="term" value="C:cytoplasm"/>
    <property type="evidence" value="ECO:0007669"/>
    <property type="project" value="TreeGrafter"/>
</dbReference>
<dbReference type="EMBL" id="DTHG01000017">
    <property type="protein sequence ID" value="HGW91193.1"/>
    <property type="molecule type" value="Genomic_DNA"/>
</dbReference>
<dbReference type="InterPro" id="IPR036748">
    <property type="entry name" value="MTH938-like_sf"/>
</dbReference>
<organism evidence="1">
    <name type="scientific">candidate division WOR-3 bacterium</name>
    <dbReference type="NCBI Taxonomy" id="2052148"/>
    <lineage>
        <taxon>Bacteria</taxon>
        <taxon>Bacteria division WOR-3</taxon>
    </lineage>
</organism>
<dbReference type="Pfam" id="PF04430">
    <property type="entry name" value="DUF498"/>
    <property type="match status" value="1"/>
</dbReference>
<dbReference type="InterPro" id="IPR007523">
    <property type="entry name" value="NDUFAF3/AAMDC"/>
</dbReference>
<evidence type="ECO:0000313" key="1">
    <source>
        <dbReference type="EMBL" id="HGW91193.1"/>
    </source>
</evidence>
<dbReference type="SUPFAM" id="SSF64076">
    <property type="entry name" value="MTH938-like"/>
    <property type="match status" value="1"/>
</dbReference>
<dbReference type="PANTHER" id="PTHR15811">
    <property type="entry name" value="MTH938 DOMAIN-CONTAINING PROTEIN"/>
    <property type="match status" value="1"/>
</dbReference>
<protein>
    <submittedName>
        <fullName evidence="1">Uncharacterized protein</fullName>
    </submittedName>
</protein>
<proteinExistence type="predicted"/>
<name>A0A7C4U6B4_UNCW3</name>
<reference evidence="1" key="1">
    <citation type="journal article" date="2020" name="mSystems">
        <title>Genome- and Community-Level Interaction Insights into Carbon Utilization and Element Cycling Functions of Hydrothermarchaeota in Hydrothermal Sediment.</title>
        <authorList>
            <person name="Zhou Z."/>
            <person name="Liu Y."/>
            <person name="Xu W."/>
            <person name="Pan J."/>
            <person name="Luo Z.H."/>
            <person name="Li M."/>
        </authorList>
    </citation>
    <scope>NUCLEOTIDE SEQUENCE [LARGE SCALE GENOMIC DNA]</scope>
    <source>
        <strain evidence="1">SpSt-780</strain>
    </source>
</reference>
<gene>
    <name evidence="1" type="ORF">ENV67_01455</name>
</gene>
<dbReference type="AlphaFoldDB" id="A0A7C4U6B4"/>